<organism evidence="2 3">
    <name type="scientific">Corynebacterium diphtheriae</name>
    <dbReference type="NCBI Taxonomy" id="1717"/>
    <lineage>
        <taxon>Bacteria</taxon>
        <taxon>Bacillati</taxon>
        <taxon>Actinomycetota</taxon>
        <taxon>Actinomycetes</taxon>
        <taxon>Mycobacteriales</taxon>
        <taxon>Corynebacteriaceae</taxon>
        <taxon>Corynebacterium</taxon>
    </lineage>
</organism>
<dbReference type="EMBL" id="CADDAV010000008">
    <property type="protein sequence ID" value="CAB0586462.1"/>
    <property type="molecule type" value="Genomic_DNA"/>
</dbReference>
<dbReference type="GO" id="GO:0004519">
    <property type="term" value="F:endonuclease activity"/>
    <property type="evidence" value="ECO:0007669"/>
    <property type="project" value="UniProtKB-KW"/>
</dbReference>
<dbReference type="InterPro" id="IPR003615">
    <property type="entry name" value="HNH_nuc"/>
</dbReference>
<dbReference type="CDD" id="cd00085">
    <property type="entry name" value="HNHc"/>
    <property type="match status" value="1"/>
</dbReference>
<dbReference type="Proteomes" id="UP000480222">
    <property type="component" value="Unassembled WGS sequence"/>
</dbReference>
<dbReference type="SMART" id="SM00507">
    <property type="entry name" value="HNHc"/>
    <property type="match status" value="1"/>
</dbReference>
<proteinExistence type="predicted"/>
<comment type="caution">
    <text evidence="2">The sequence shown here is derived from an EMBL/GenBank/DDBJ whole genome shotgun (WGS) entry which is preliminary data.</text>
</comment>
<keyword evidence="2" id="KW-0540">Nuclease</keyword>
<evidence type="ECO:0000313" key="3">
    <source>
        <dbReference type="Proteomes" id="UP000480222"/>
    </source>
</evidence>
<reference evidence="2 3" key="1">
    <citation type="submission" date="2020-02" db="EMBL/GenBank/DDBJ databases">
        <authorList>
            <person name="Brisse S."/>
        </authorList>
    </citation>
    <scope>NUCLEOTIDE SEQUENCE [LARGE SCALE GENOMIC DNA]</scope>
    <source>
        <strain evidence="2">CIP107547</strain>
    </source>
</reference>
<feature type="domain" description="HNH nuclease" evidence="1">
    <location>
        <begin position="275"/>
        <end position="327"/>
    </location>
</feature>
<name>A0A811G4Z1_CORDP</name>
<keyword evidence="2" id="KW-0378">Hydrolase</keyword>
<gene>
    <name evidence="2" type="ORF">CIP107547_00520</name>
</gene>
<sequence>MLGAGAMVPVYSDFKGGNMAFYRCCDIGDEFACEEILLNQFEYQRWLRVQPHPDDDVTAYCSALGARIDKTEHFVLRRIDAISTLLELKGLHALFLQLWHLDMPRLMAIAQALGGVRKEHWPDIDAVLVKMLTPTRDRQHLPGPRRIVNVIRQLLVELEQAHVVEEKEVRAMFYDAGTGKTGLDIVLSDASAEVIRESIAETKRVHSCDDEAALVILATGGGVRIKLFQPKMSDAVYTLSGARVPDSIAVGLEKKYHDIDKAEQASTNAYAFPATMRDYIQARDGHCRFPGCMVPASHCDIDHIEEYDAGGRTTPNNAQCLCRHHHNLKTSKVVDCVSANGIAVDWIMADGTEVTTAAEGVMFGQSFAQRVEARTKRRDAKLKYRTS</sequence>
<protein>
    <submittedName>
        <fullName evidence="2">HNH endonuclease</fullName>
    </submittedName>
</protein>
<dbReference type="Gene3D" id="1.10.30.50">
    <property type="match status" value="1"/>
</dbReference>
<evidence type="ECO:0000313" key="2">
    <source>
        <dbReference type="EMBL" id="CAB0586462.1"/>
    </source>
</evidence>
<keyword evidence="2" id="KW-0255">Endonuclease</keyword>
<evidence type="ECO:0000259" key="1">
    <source>
        <dbReference type="SMART" id="SM00507"/>
    </source>
</evidence>
<dbReference type="AlphaFoldDB" id="A0A811G4Z1"/>
<accession>A0A811G4Z1</accession>